<gene>
    <name evidence="1" type="ORF">MBUL_00903</name>
</gene>
<sequence>MRAVIFDIDGTLLDSVDLHARAWVEAFAHFGVEADFVTVRRQIGKGGDELMPVFLPPERVEREGKAIEAYRSDLFKHDYLDRVRPFPGVRALFERIRAADMQIALGSSGKQDEVEHYQEILGIADLVDVVTTSDDAERSKPHPDIFEAALKKLAPLPATSILVVGDTTYDAEAAAKAGLSTIGVLCGGVPAADLLRAGCIALYRDPQDLLDGFDRSPLAAT</sequence>
<dbReference type="PANTHER" id="PTHR43434:SF16">
    <property type="entry name" value="BLL8046 PROTEIN"/>
    <property type="match status" value="1"/>
</dbReference>
<protein>
    <submittedName>
        <fullName evidence="1">Phosphorylated carbohydrates phosphatase</fullName>
        <ecNumber evidence="1">3.1.3.-</ecNumber>
    </submittedName>
</protein>
<dbReference type="AlphaFoldDB" id="A0A679J2C6"/>
<dbReference type="PANTHER" id="PTHR43434">
    <property type="entry name" value="PHOSPHOGLYCOLATE PHOSPHATASE"/>
    <property type="match status" value="1"/>
</dbReference>
<reference evidence="1" key="1">
    <citation type="submission" date="2019-12" db="EMBL/GenBank/DDBJ databases">
        <authorList>
            <person name="Cremers G."/>
        </authorList>
    </citation>
    <scope>NUCLEOTIDE SEQUENCE</scope>
    <source>
        <strain evidence="1">Mbul1</strain>
    </source>
</reference>
<dbReference type="SFLD" id="SFLDS00003">
    <property type="entry name" value="Haloacid_Dehalogenase"/>
    <property type="match status" value="1"/>
</dbReference>
<dbReference type="SUPFAM" id="SSF56784">
    <property type="entry name" value="HAD-like"/>
    <property type="match status" value="1"/>
</dbReference>
<organism evidence="1">
    <name type="scientific">Methylobacterium bullatum</name>
    <dbReference type="NCBI Taxonomy" id="570505"/>
    <lineage>
        <taxon>Bacteria</taxon>
        <taxon>Pseudomonadati</taxon>
        <taxon>Pseudomonadota</taxon>
        <taxon>Alphaproteobacteria</taxon>
        <taxon>Hyphomicrobiales</taxon>
        <taxon>Methylobacteriaceae</taxon>
        <taxon>Methylobacterium</taxon>
    </lineage>
</organism>
<dbReference type="GO" id="GO:0005829">
    <property type="term" value="C:cytosol"/>
    <property type="evidence" value="ECO:0007669"/>
    <property type="project" value="TreeGrafter"/>
</dbReference>
<keyword evidence="1" id="KW-0378">Hydrolase</keyword>
<dbReference type="GO" id="GO:0008967">
    <property type="term" value="F:phosphoglycolate phosphatase activity"/>
    <property type="evidence" value="ECO:0007669"/>
    <property type="project" value="TreeGrafter"/>
</dbReference>
<dbReference type="SFLD" id="SFLDG01135">
    <property type="entry name" value="C1.5.6:_HAD__Beta-PGM__Phospha"/>
    <property type="match status" value="1"/>
</dbReference>
<dbReference type="Pfam" id="PF13419">
    <property type="entry name" value="HAD_2"/>
    <property type="match status" value="1"/>
</dbReference>
<dbReference type="EC" id="3.1.3.-" evidence="1"/>
<dbReference type="InterPro" id="IPR023198">
    <property type="entry name" value="PGP-like_dom2"/>
</dbReference>
<dbReference type="InterPro" id="IPR023214">
    <property type="entry name" value="HAD_sf"/>
</dbReference>
<dbReference type="InterPro" id="IPR036412">
    <property type="entry name" value="HAD-like_sf"/>
</dbReference>
<dbReference type="InterPro" id="IPR041492">
    <property type="entry name" value="HAD_2"/>
</dbReference>
<name>A0A679J2C6_9HYPH</name>
<dbReference type="Gene3D" id="3.40.50.1000">
    <property type="entry name" value="HAD superfamily/HAD-like"/>
    <property type="match status" value="1"/>
</dbReference>
<dbReference type="NCBIfam" id="TIGR01509">
    <property type="entry name" value="HAD-SF-IA-v3"/>
    <property type="match status" value="1"/>
</dbReference>
<dbReference type="GO" id="GO:0006281">
    <property type="term" value="P:DNA repair"/>
    <property type="evidence" value="ECO:0007669"/>
    <property type="project" value="TreeGrafter"/>
</dbReference>
<evidence type="ECO:0000313" key="1">
    <source>
        <dbReference type="EMBL" id="CAA2100898.1"/>
    </source>
</evidence>
<proteinExistence type="predicted"/>
<dbReference type="EMBL" id="LR743504">
    <property type="protein sequence ID" value="CAA2100898.1"/>
    <property type="molecule type" value="Genomic_DNA"/>
</dbReference>
<accession>A0A679J2C6</accession>
<dbReference type="SFLD" id="SFLDG01129">
    <property type="entry name" value="C1.5:_HAD__Beta-PGM__Phosphata"/>
    <property type="match status" value="1"/>
</dbReference>
<dbReference type="NCBIfam" id="TIGR01549">
    <property type="entry name" value="HAD-SF-IA-v1"/>
    <property type="match status" value="1"/>
</dbReference>
<dbReference type="InterPro" id="IPR006439">
    <property type="entry name" value="HAD-SF_hydro_IA"/>
</dbReference>
<dbReference type="Gene3D" id="1.10.150.240">
    <property type="entry name" value="Putative phosphatase, domain 2"/>
    <property type="match status" value="1"/>
</dbReference>
<dbReference type="InterPro" id="IPR050155">
    <property type="entry name" value="HAD-like_hydrolase_sf"/>
</dbReference>